<name>A0A9E7SU94_9CAUD</name>
<sequence length="562" mass="63636">MTDTTAKPAPEPFDLYAVEPEELLRLVKRAGGQRAFSRKHGVKRTTLQNRLYAMRKDPFTHRPAPQAREVMVEGEGRRRFILSSAQDGSRIHDTFLANLEAYRDYLAEDCPCEIMIAGFTYSKRLFEEHSKTSSKIIYDDRIVPYLTNERIRIADRLDFCGEMNTLPTAENPLSGFHTYTRQRWGVFPHAKVQLVSVPTMKHTPAKQIMTTGCVTKPNYVPKKAGIKAAFHHVYGAVLVEVDEDGTFFTRHLLGDDDDGSFYDLDAYVKDGKVTRGHALTALTPGDVHVAQVDPEICAMTFGISPTKDKSKNGERKWEHALTTSIVEALAPENLFIHDVSDFRARNHHEIKDPHTRFRHHVNGVESVFNELKEVAMFLTQVARRRPHMNVVVVESNHDQALLKWLKTSDYREDPVNAEFFLAAQKRIYRAIRRGEDFSVFEWALTEQFPDWKCEGVRFLQEDESLVIGNVEHANHGHRGPNGARGSVVGMTKIGPKVTMGHVHSCAIQDGVYASGTTSLMDLGYNSGPSSWSHTHVGQYPNGQRVLITISNGRWRLDQRFPA</sequence>
<evidence type="ECO:0000313" key="1">
    <source>
        <dbReference type="EMBL" id="UTC29915.1"/>
    </source>
</evidence>
<protein>
    <recommendedName>
        <fullName evidence="3">A1 protein</fullName>
    </recommendedName>
</protein>
<organism evidence="1 2">
    <name type="scientific">Brevundimonas phage vB_BgoS-Bajun</name>
    <dbReference type="NCBI Taxonomy" id="2948594"/>
    <lineage>
        <taxon>Viruses</taxon>
        <taxon>Duplodnaviria</taxon>
        <taxon>Heunggongvirae</taxon>
        <taxon>Uroviricota</taxon>
        <taxon>Caudoviricetes</taxon>
        <taxon>Dolichocephalovirinae</taxon>
    </lineage>
</organism>
<evidence type="ECO:0000313" key="2">
    <source>
        <dbReference type="Proteomes" id="UP001057427"/>
    </source>
</evidence>
<evidence type="ECO:0008006" key="3">
    <source>
        <dbReference type="Google" id="ProtNLM"/>
    </source>
</evidence>
<gene>
    <name evidence="1" type="ORF">BAJUN_03090</name>
</gene>
<dbReference type="Proteomes" id="UP001057427">
    <property type="component" value="Segment"/>
</dbReference>
<accession>A0A9E7SU94</accession>
<reference evidence="1" key="1">
    <citation type="submission" date="2022-05" db="EMBL/GenBank/DDBJ databases">
        <authorList>
            <person name="Friedrich I."/>
            <person name="Poehlein A."/>
            <person name="Schneider D."/>
            <person name="Hertel R."/>
            <person name="Daniel R."/>
        </authorList>
    </citation>
    <scope>NUCLEOTIDE SEQUENCE</scope>
</reference>
<keyword evidence="2" id="KW-1185">Reference proteome</keyword>
<dbReference type="EMBL" id="ON529858">
    <property type="protein sequence ID" value="UTC29915.1"/>
    <property type="molecule type" value="Genomic_DNA"/>
</dbReference>
<proteinExistence type="predicted"/>